<dbReference type="Pfam" id="PF07727">
    <property type="entry name" value="RVT_2"/>
    <property type="match status" value="1"/>
</dbReference>
<evidence type="ECO:0000256" key="1">
    <source>
        <dbReference type="ARBA" id="ARBA00022670"/>
    </source>
</evidence>
<dbReference type="InterPro" id="IPR001584">
    <property type="entry name" value="Integrase_cat-core"/>
</dbReference>
<keyword evidence="1" id="KW-0645">Protease</keyword>
<organism evidence="7 8">
    <name type="scientific">Spinacia oleracea</name>
    <name type="common">Spinach</name>
    <dbReference type="NCBI Taxonomy" id="3562"/>
    <lineage>
        <taxon>Eukaryota</taxon>
        <taxon>Viridiplantae</taxon>
        <taxon>Streptophyta</taxon>
        <taxon>Embryophyta</taxon>
        <taxon>Tracheophyta</taxon>
        <taxon>Spermatophyta</taxon>
        <taxon>Magnoliopsida</taxon>
        <taxon>eudicotyledons</taxon>
        <taxon>Gunneridae</taxon>
        <taxon>Pentapetalae</taxon>
        <taxon>Caryophyllales</taxon>
        <taxon>Chenopodiaceae</taxon>
        <taxon>Chenopodioideae</taxon>
        <taxon>Anserineae</taxon>
        <taxon>Spinacia</taxon>
    </lineage>
</organism>
<evidence type="ECO:0000256" key="3">
    <source>
        <dbReference type="ARBA" id="ARBA00022750"/>
    </source>
</evidence>
<dbReference type="InterPro" id="IPR039537">
    <property type="entry name" value="Retrotran_Ty1/copia-like"/>
</dbReference>
<dbReference type="SUPFAM" id="SSF53098">
    <property type="entry name" value="Ribonuclease H-like"/>
    <property type="match status" value="1"/>
</dbReference>
<dbReference type="Proteomes" id="UP000813463">
    <property type="component" value="Chromosome 3"/>
</dbReference>
<dbReference type="PANTHER" id="PTHR42648">
    <property type="entry name" value="TRANSPOSASE, PUTATIVE-RELATED"/>
    <property type="match status" value="1"/>
</dbReference>
<dbReference type="Pfam" id="PF00665">
    <property type="entry name" value="rve"/>
    <property type="match status" value="1"/>
</dbReference>
<reference evidence="8" key="2">
    <citation type="submission" date="2025-08" db="UniProtKB">
        <authorList>
            <consortium name="RefSeq"/>
        </authorList>
    </citation>
    <scope>IDENTIFICATION</scope>
    <source>
        <tissue evidence="8">Leaf</tissue>
    </source>
</reference>
<accession>A0ABM3RJI0</accession>
<feature type="region of interest" description="Disordered" evidence="5">
    <location>
        <begin position="391"/>
        <end position="415"/>
    </location>
</feature>
<keyword evidence="7" id="KW-1185">Reference proteome</keyword>
<dbReference type="InterPro" id="IPR012337">
    <property type="entry name" value="RNaseH-like_sf"/>
</dbReference>
<feature type="compositionally biased region" description="Acidic residues" evidence="5">
    <location>
        <begin position="402"/>
        <end position="415"/>
    </location>
</feature>
<dbReference type="GeneID" id="130470171"/>
<evidence type="ECO:0000256" key="4">
    <source>
        <dbReference type="ARBA" id="ARBA00022801"/>
    </source>
</evidence>
<dbReference type="SUPFAM" id="SSF56672">
    <property type="entry name" value="DNA/RNA polymerases"/>
    <property type="match status" value="1"/>
</dbReference>
<dbReference type="Gene3D" id="3.30.420.10">
    <property type="entry name" value="Ribonuclease H-like superfamily/Ribonuclease H"/>
    <property type="match status" value="1"/>
</dbReference>
<dbReference type="InterPro" id="IPR054722">
    <property type="entry name" value="PolX-like_BBD"/>
</dbReference>
<keyword evidence="3" id="KW-0064">Aspartyl protease</keyword>
<evidence type="ECO:0000259" key="6">
    <source>
        <dbReference type="PROSITE" id="PS50994"/>
    </source>
</evidence>
<dbReference type="Pfam" id="PF22936">
    <property type="entry name" value="Pol_BBD"/>
    <property type="match status" value="1"/>
</dbReference>
<dbReference type="PANTHER" id="PTHR42648:SF21">
    <property type="entry name" value="CYSTEINE-RICH RLK (RECEPTOR-LIKE PROTEIN KINASE) 8"/>
    <property type="match status" value="1"/>
</dbReference>
<dbReference type="RefSeq" id="XP_056695777.1">
    <property type="nucleotide sequence ID" value="XM_056839799.1"/>
</dbReference>
<gene>
    <name evidence="8" type="primary">LOC130470171</name>
</gene>
<dbReference type="PROSITE" id="PS50994">
    <property type="entry name" value="INTEGRASE"/>
    <property type="match status" value="1"/>
</dbReference>
<dbReference type="InterPro" id="IPR036397">
    <property type="entry name" value="RNaseH_sf"/>
</dbReference>
<proteinExistence type="predicted"/>
<reference evidence="7" key="1">
    <citation type="journal article" date="2021" name="Nat. Commun.">
        <title>Genomic analyses provide insights into spinach domestication and the genetic basis of agronomic traits.</title>
        <authorList>
            <person name="Cai X."/>
            <person name="Sun X."/>
            <person name="Xu C."/>
            <person name="Sun H."/>
            <person name="Wang X."/>
            <person name="Ge C."/>
            <person name="Zhang Z."/>
            <person name="Wang Q."/>
            <person name="Fei Z."/>
            <person name="Jiao C."/>
            <person name="Wang Q."/>
        </authorList>
    </citation>
    <scope>NUCLEOTIDE SEQUENCE [LARGE SCALE GENOMIC DNA]</scope>
    <source>
        <strain evidence="7">cv. Varoflay</strain>
    </source>
</reference>
<keyword evidence="4" id="KW-0378">Hydrolase</keyword>
<protein>
    <recommendedName>
        <fullName evidence="6">Integrase catalytic domain-containing protein</fullName>
    </recommendedName>
</protein>
<keyword evidence="2" id="KW-0479">Metal-binding</keyword>
<dbReference type="InterPro" id="IPR025724">
    <property type="entry name" value="GAG-pre-integrase_dom"/>
</dbReference>
<evidence type="ECO:0000313" key="8">
    <source>
        <dbReference type="RefSeq" id="XP_056695777.1"/>
    </source>
</evidence>
<dbReference type="Pfam" id="PF13976">
    <property type="entry name" value="gag_pre-integrs"/>
    <property type="match status" value="1"/>
</dbReference>
<dbReference type="InterPro" id="IPR043502">
    <property type="entry name" value="DNA/RNA_pol_sf"/>
</dbReference>
<sequence>MTGDRNRFLSLTTYEGGTVTFGDNKKGNIIGIGKVGKSKSHSIDNVFLVEGLGHSLLSISQFCDKGNYAKFFSNKCLIINSNTDTVILEGQRKGNTYVVNLNSVPHSNLTCLSVIEDDPLLWHKRFGHASFSLMNKLNSKNLVTGLPNTKFAKVSVCDACIKGKQVRTSFKSKGMISTTRPLELIHMDLCGPMRTQSRSGKRYVLVIVDDFSRYTWVIFLASKEETFEEFVAFASRVQRQSNHKLVHIRSDHGTEFQNKKFDDLCKESGISHNFSAPRNPQQNGVVERKNRTLEDMTRTMLIASGLPKSFWAEALNTACYVLNRVLVRAIKNKTPYELNRGRKPSITHLRIFGCKCFVHNNGKDQLGKFDALSTTPEGNFELGLTRKTEDEEVKRTSQIEEQTQDVETPEGGTVEEELNEFERNKVWHLEPTPLANRVIGLKWVFRNKQDEHATITRNKARLVVKGYNQQEGIDFEETFAPVARMEAIRILIAFASYMGFKLYQMDVKCAFLNGHLKEEVYVEQPPGFEDPEYPSHVYKLDKALYGLKQAPRAWYERLSHFLLDNKFNRGKIDRTLFLKSRNTDILIVQIYVDDIIFGATNEDLCKEFSDLMQQEFQMSMMGELNFFLGLQIKQMEQGIMIHQQKYIKDLIKKYGMESAKSNHTPMGTTTRLDEDQEGKSVDQTRYRGMIGSLLYLTASRPDIAFSLGVCARFQSNPKESHLTAVKRILRYLKGTDDLCLWYPNYDHFDLKGYTDADYAGDLVNRKSTSGMVQFLGFQETQHRGIIHNRS</sequence>
<evidence type="ECO:0000256" key="5">
    <source>
        <dbReference type="SAM" id="MobiDB-lite"/>
    </source>
</evidence>
<evidence type="ECO:0000313" key="7">
    <source>
        <dbReference type="Proteomes" id="UP000813463"/>
    </source>
</evidence>
<name>A0ABM3RJI0_SPIOL</name>
<feature type="domain" description="Integrase catalytic" evidence="6">
    <location>
        <begin position="177"/>
        <end position="343"/>
    </location>
</feature>
<dbReference type="InterPro" id="IPR013103">
    <property type="entry name" value="RVT_2"/>
</dbReference>
<evidence type="ECO:0000256" key="2">
    <source>
        <dbReference type="ARBA" id="ARBA00022723"/>
    </source>
</evidence>